<feature type="domain" description="Immunity protein 45" evidence="1">
    <location>
        <begin position="11"/>
        <end position="100"/>
    </location>
</feature>
<protein>
    <submittedName>
        <fullName evidence="2">Imm45 family immunity protein</fullName>
    </submittedName>
</protein>
<keyword evidence="3" id="KW-1185">Reference proteome</keyword>
<proteinExistence type="predicted"/>
<dbReference type="InterPro" id="IPR029077">
    <property type="entry name" value="Imm45"/>
</dbReference>
<dbReference type="Proteomes" id="UP001596915">
    <property type="component" value="Unassembled WGS sequence"/>
</dbReference>
<evidence type="ECO:0000313" key="2">
    <source>
        <dbReference type="EMBL" id="MFD0623975.1"/>
    </source>
</evidence>
<dbReference type="Pfam" id="PF15572">
    <property type="entry name" value="Imm45"/>
    <property type="match status" value="1"/>
</dbReference>
<dbReference type="EMBL" id="JBHTGL010000008">
    <property type="protein sequence ID" value="MFD0623975.1"/>
    <property type="molecule type" value="Genomic_DNA"/>
</dbReference>
<name>A0ABW2WRS1_9ACTN</name>
<evidence type="ECO:0000259" key="1">
    <source>
        <dbReference type="Pfam" id="PF15572"/>
    </source>
</evidence>
<reference evidence="3" key="1">
    <citation type="journal article" date="2019" name="Int. J. Syst. Evol. Microbiol.">
        <title>The Global Catalogue of Microorganisms (GCM) 10K type strain sequencing project: providing services to taxonomists for standard genome sequencing and annotation.</title>
        <authorList>
            <consortium name="The Broad Institute Genomics Platform"/>
            <consortium name="The Broad Institute Genome Sequencing Center for Infectious Disease"/>
            <person name="Wu L."/>
            <person name="Ma J."/>
        </authorList>
    </citation>
    <scope>NUCLEOTIDE SEQUENCE [LARGE SCALE GENOMIC DNA]</scope>
    <source>
        <strain evidence="3">JCM 12607</strain>
    </source>
</reference>
<organism evidence="2 3">
    <name type="scientific">Streptomyces sanglieri</name>
    <dbReference type="NCBI Taxonomy" id="193460"/>
    <lineage>
        <taxon>Bacteria</taxon>
        <taxon>Bacillati</taxon>
        <taxon>Actinomycetota</taxon>
        <taxon>Actinomycetes</taxon>
        <taxon>Kitasatosporales</taxon>
        <taxon>Streptomycetaceae</taxon>
        <taxon>Streptomyces</taxon>
    </lineage>
</organism>
<accession>A0ABW2WRS1</accession>
<evidence type="ECO:0000313" key="3">
    <source>
        <dbReference type="Proteomes" id="UP001596915"/>
    </source>
</evidence>
<comment type="caution">
    <text evidence="2">The sequence shown here is derived from an EMBL/GenBank/DDBJ whole genome shotgun (WGS) entry which is preliminary data.</text>
</comment>
<gene>
    <name evidence="2" type="primary">imm45</name>
    <name evidence="2" type="ORF">ACFQ2K_15540</name>
</gene>
<sequence length="111" mass="12512">MTWILLSEHPEEISRGAVLQLPARWPYEETVEFMLAELPPGSDGRMGLVVTTGYKAGLWVVSLPDEAFVAERPWALSAAWLRDNWTARIYAETDPEKILVRTGYSPSQQHG</sequence>